<dbReference type="KEGG" id="edi:EDI_082660"/>
<dbReference type="GO" id="GO:0007165">
    <property type="term" value="P:signal transduction"/>
    <property type="evidence" value="ECO:0007669"/>
    <property type="project" value="InterPro"/>
</dbReference>
<sequence length="185" mass="20757">MSEELTYKICVVGPEKSGKSCLINRIALNVFKEQPTNEPLVKRVIRVAGNLICLDLYECINVKEKERTKYYQGVDCILFIVSMEDIGSLCLIPSLVDEAEKMGSIPSSSILVATKSDGSVEIEESEIYKMAQNLQLKCLLVSSRTGYGVDNLLFEIQNDIFSIMEKNALKHSHDKSSKKLVCFCY</sequence>
<dbReference type="GeneID" id="5885925"/>
<dbReference type="eggNOG" id="ENOG502R3HS">
    <property type="taxonomic scope" value="Eukaryota"/>
</dbReference>
<reference evidence="4" key="1">
    <citation type="submission" date="2007-12" db="EMBL/GenBank/DDBJ databases">
        <title>Annotation of Entamoeba dispar SAW760.</title>
        <authorList>
            <person name="Lorenzi H."/>
            <person name="Inman J."/>
            <person name="Schobel S."/>
            <person name="Amedeo P."/>
            <person name="Caler E."/>
        </authorList>
    </citation>
    <scope>NUCLEOTIDE SEQUENCE [LARGE SCALE GENOMIC DNA]</scope>
    <source>
        <strain evidence="4">ATCC PRA-260 / SAW760</strain>
    </source>
</reference>
<name>B0ERM9_ENTDS</name>
<keyword evidence="1" id="KW-0547">Nucleotide-binding</keyword>
<proteinExistence type="predicted"/>
<evidence type="ECO:0000313" key="3">
    <source>
        <dbReference type="EMBL" id="EDR22833.1"/>
    </source>
</evidence>
<evidence type="ECO:0000313" key="4">
    <source>
        <dbReference type="Proteomes" id="UP000008076"/>
    </source>
</evidence>
<dbReference type="AlphaFoldDB" id="B0ERM9"/>
<dbReference type="RefSeq" id="XP_001740754.1">
    <property type="nucleotide sequence ID" value="XM_001740702.1"/>
</dbReference>
<dbReference type="InterPro" id="IPR027417">
    <property type="entry name" value="P-loop_NTPase"/>
</dbReference>
<keyword evidence="2" id="KW-0342">GTP-binding</keyword>
<dbReference type="SUPFAM" id="SSF52540">
    <property type="entry name" value="P-loop containing nucleoside triphosphate hydrolases"/>
    <property type="match status" value="1"/>
</dbReference>
<gene>
    <name evidence="3" type="ORF">EDI_082660</name>
</gene>
<dbReference type="GO" id="GO:0003924">
    <property type="term" value="F:GTPase activity"/>
    <property type="evidence" value="ECO:0007669"/>
    <property type="project" value="InterPro"/>
</dbReference>
<protein>
    <submittedName>
        <fullName evidence="3">Uncharacterized protein</fullName>
    </submittedName>
</protein>
<dbReference type="EMBL" id="DS550524">
    <property type="protein sequence ID" value="EDR22833.1"/>
    <property type="molecule type" value="Genomic_DNA"/>
</dbReference>
<organism evidence="4">
    <name type="scientific">Entamoeba dispar (strain ATCC PRA-260 / SAW760)</name>
    <dbReference type="NCBI Taxonomy" id="370354"/>
    <lineage>
        <taxon>Eukaryota</taxon>
        <taxon>Amoebozoa</taxon>
        <taxon>Evosea</taxon>
        <taxon>Archamoebae</taxon>
        <taxon>Mastigamoebida</taxon>
        <taxon>Entamoebidae</taxon>
        <taxon>Entamoeba</taxon>
    </lineage>
</organism>
<dbReference type="VEuPathDB" id="AmoebaDB:EDI_082660"/>
<evidence type="ECO:0000256" key="2">
    <source>
        <dbReference type="ARBA" id="ARBA00023134"/>
    </source>
</evidence>
<dbReference type="GO" id="GO:0005525">
    <property type="term" value="F:GTP binding"/>
    <property type="evidence" value="ECO:0007669"/>
    <property type="project" value="UniProtKB-KW"/>
</dbReference>
<dbReference type="PANTHER" id="PTHR24070">
    <property type="entry name" value="RAS, DI-RAS, AND RHEB FAMILY MEMBERS OF SMALL GTPASE SUPERFAMILY"/>
    <property type="match status" value="1"/>
</dbReference>
<dbReference type="Proteomes" id="UP000008076">
    <property type="component" value="Unassembled WGS sequence"/>
</dbReference>
<dbReference type="Gene3D" id="3.40.50.300">
    <property type="entry name" value="P-loop containing nucleotide triphosphate hydrolases"/>
    <property type="match status" value="1"/>
</dbReference>
<keyword evidence="4" id="KW-1185">Reference proteome</keyword>
<dbReference type="InterPro" id="IPR001806">
    <property type="entry name" value="Small_GTPase"/>
</dbReference>
<dbReference type="CDD" id="cd00882">
    <property type="entry name" value="Ras_like_GTPase"/>
    <property type="match status" value="1"/>
</dbReference>
<dbReference type="PROSITE" id="PS51419">
    <property type="entry name" value="RAB"/>
    <property type="match status" value="1"/>
</dbReference>
<evidence type="ECO:0000256" key="1">
    <source>
        <dbReference type="ARBA" id="ARBA00022741"/>
    </source>
</evidence>
<dbReference type="OrthoDB" id="27200at2759"/>
<accession>B0ERM9</accession>
<dbReference type="Pfam" id="PF00071">
    <property type="entry name" value="Ras"/>
    <property type="match status" value="1"/>
</dbReference>
<dbReference type="InterPro" id="IPR020849">
    <property type="entry name" value="Small_GTPase_Ras-type"/>
</dbReference>
<dbReference type="SMART" id="SM00175">
    <property type="entry name" value="RAB"/>
    <property type="match status" value="1"/>
</dbReference>
<dbReference type="OMA" id="YECINVK"/>
<dbReference type="GO" id="GO:0016020">
    <property type="term" value="C:membrane"/>
    <property type="evidence" value="ECO:0007669"/>
    <property type="project" value="InterPro"/>
</dbReference>